<reference evidence="1" key="1">
    <citation type="journal article" date="2021" name="Front. Microbiol.">
        <title>Comprehensive Comparative Genomics and Phenotyping of Methylobacterium Species.</title>
        <authorList>
            <person name="Alessa O."/>
            <person name="Ogura Y."/>
            <person name="Fujitani Y."/>
            <person name="Takami H."/>
            <person name="Hayashi T."/>
            <person name="Sahin N."/>
            <person name="Tani A."/>
        </authorList>
    </citation>
    <scope>NUCLEOTIDE SEQUENCE</scope>
    <source>
        <strain evidence="1">DSM 23632</strain>
    </source>
</reference>
<evidence type="ECO:0000313" key="1">
    <source>
        <dbReference type="EMBL" id="GJE60995.1"/>
    </source>
</evidence>
<protein>
    <recommendedName>
        <fullName evidence="3">HicB-like antitoxin of toxin-antitoxin system domain-containing protein</fullName>
    </recommendedName>
</protein>
<organism evidence="1 2">
    <name type="scientific">Methylobacterium trifolii</name>
    <dbReference type="NCBI Taxonomy" id="1003092"/>
    <lineage>
        <taxon>Bacteria</taxon>
        <taxon>Pseudomonadati</taxon>
        <taxon>Pseudomonadota</taxon>
        <taxon>Alphaproteobacteria</taxon>
        <taxon>Hyphomicrobiales</taxon>
        <taxon>Methylobacteriaceae</taxon>
        <taxon>Methylobacterium</taxon>
    </lineage>
</organism>
<evidence type="ECO:0008006" key="3">
    <source>
        <dbReference type="Google" id="ProtNLM"/>
    </source>
</evidence>
<name>A0ABQ4U5B1_9HYPH</name>
<proteinExistence type="predicted"/>
<keyword evidence="2" id="KW-1185">Reference proteome</keyword>
<evidence type="ECO:0000313" key="2">
    <source>
        <dbReference type="Proteomes" id="UP001055057"/>
    </source>
</evidence>
<comment type="caution">
    <text evidence="1">The sequence shown here is derived from an EMBL/GenBank/DDBJ whole genome shotgun (WGS) entry which is preliminary data.</text>
</comment>
<dbReference type="Proteomes" id="UP001055057">
    <property type="component" value="Unassembled WGS sequence"/>
</dbReference>
<gene>
    <name evidence="1" type="ORF">MPOCJGCO_3114</name>
</gene>
<accession>A0ABQ4U5B1</accession>
<reference evidence="1" key="2">
    <citation type="submission" date="2021-08" db="EMBL/GenBank/DDBJ databases">
        <authorList>
            <person name="Tani A."/>
            <person name="Ola A."/>
            <person name="Ogura Y."/>
            <person name="Katsura K."/>
            <person name="Hayashi T."/>
        </authorList>
    </citation>
    <scope>NUCLEOTIDE SEQUENCE</scope>
    <source>
        <strain evidence="1">DSM 23632</strain>
    </source>
</reference>
<dbReference type="RefSeq" id="WP_238183578.1">
    <property type="nucleotide sequence ID" value="NZ_BPRB01000179.1"/>
</dbReference>
<dbReference type="EMBL" id="BPRB01000179">
    <property type="protein sequence ID" value="GJE60995.1"/>
    <property type="molecule type" value="Genomic_DNA"/>
</dbReference>
<sequence length="73" mass="7845">MTEPSHPSVTVAALTHDLVRKRSIVSLVWTDEPEKTVALPVPFGCSLADARAEAEKALRMLSAETATLDVRSA</sequence>